<evidence type="ECO:0000313" key="3">
    <source>
        <dbReference type="Proteomes" id="UP001484239"/>
    </source>
</evidence>
<dbReference type="RefSeq" id="WP_405276306.1">
    <property type="nucleotide sequence ID" value="NZ_JBBHLI010000001.1"/>
</dbReference>
<dbReference type="CDD" id="cd05269">
    <property type="entry name" value="TMR_SDR_a"/>
    <property type="match status" value="1"/>
</dbReference>
<dbReference type="PANTHER" id="PTHR47129">
    <property type="entry name" value="QUINONE OXIDOREDUCTASE 2"/>
    <property type="match status" value="1"/>
</dbReference>
<feature type="domain" description="NAD(P)-binding" evidence="1">
    <location>
        <begin position="6"/>
        <end position="184"/>
    </location>
</feature>
<dbReference type="Gene3D" id="3.40.50.720">
    <property type="entry name" value="NAD(P)-binding Rossmann-like Domain"/>
    <property type="match status" value="1"/>
</dbReference>
<dbReference type="EC" id="1.6.5.2" evidence="2"/>
<dbReference type="Pfam" id="PF13460">
    <property type="entry name" value="NAD_binding_10"/>
    <property type="match status" value="1"/>
</dbReference>
<dbReference type="SUPFAM" id="SSF51735">
    <property type="entry name" value="NAD(P)-binding Rossmann-fold domains"/>
    <property type="match status" value="1"/>
</dbReference>
<dbReference type="Gene3D" id="3.90.25.10">
    <property type="entry name" value="UDP-galactose 4-epimerase, domain 1"/>
    <property type="match status" value="1"/>
</dbReference>
<dbReference type="Proteomes" id="UP001484239">
    <property type="component" value="Unassembled WGS sequence"/>
</dbReference>
<comment type="caution">
    <text evidence="2">The sequence shown here is derived from an EMBL/GenBank/DDBJ whole genome shotgun (WGS) entry which is preliminary data.</text>
</comment>
<dbReference type="InterPro" id="IPR016040">
    <property type="entry name" value="NAD(P)-bd_dom"/>
</dbReference>
<dbReference type="PANTHER" id="PTHR47129:SF1">
    <property type="entry name" value="NMRA-LIKE DOMAIN-CONTAINING PROTEIN"/>
    <property type="match status" value="1"/>
</dbReference>
<dbReference type="GO" id="GO:0003955">
    <property type="term" value="F:NAD(P)H dehydrogenase (quinone) activity"/>
    <property type="evidence" value="ECO:0007669"/>
    <property type="project" value="UniProtKB-EC"/>
</dbReference>
<dbReference type="EMBL" id="JBBHLI010000001">
    <property type="protein sequence ID" value="MEK9499528.1"/>
    <property type="molecule type" value="Genomic_DNA"/>
</dbReference>
<evidence type="ECO:0000313" key="2">
    <source>
        <dbReference type="EMBL" id="MEK9499528.1"/>
    </source>
</evidence>
<name>A0ABU9E475_9BACT</name>
<dbReference type="InterPro" id="IPR052718">
    <property type="entry name" value="NmrA-type_oxidoreductase"/>
</dbReference>
<keyword evidence="3" id="KW-1185">Reference proteome</keyword>
<proteinExistence type="predicted"/>
<dbReference type="InterPro" id="IPR036291">
    <property type="entry name" value="NAD(P)-bd_dom_sf"/>
</dbReference>
<keyword evidence="2" id="KW-0560">Oxidoreductase</keyword>
<reference evidence="2 3" key="1">
    <citation type="submission" date="2024-02" db="EMBL/GenBank/DDBJ databases">
        <title>A novel Gemmatimonadota bacterium.</title>
        <authorList>
            <person name="Du Z.-J."/>
            <person name="Ye Y.-Q."/>
        </authorList>
    </citation>
    <scope>NUCLEOTIDE SEQUENCE [LARGE SCALE GENOMIC DNA]</scope>
    <source>
        <strain evidence="2 3">DH-20</strain>
    </source>
</reference>
<organism evidence="2 3">
    <name type="scientific">Gaopeijia maritima</name>
    <dbReference type="NCBI Taxonomy" id="3119007"/>
    <lineage>
        <taxon>Bacteria</taxon>
        <taxon>Pseudomonadati</taxon>
        <taxon>Gemmatimonadota</taxon>
        <taxon>Longimicrobiia</taxon>
        <taxon>Gaopeijiales</taxon>
        <taxon>Gaopeijiaceae</taxon>
        <taxon>Gaopeijia</taxon>
    </lineage>
</organism>
<sequence length="285" mass="30220">MIAVTGATGHLGRLVVDELLARGVDPGTLAALARSPDKAADAAGRGVQVRRADYTERDTLDAALRGVTTLLLVSSDALGERVAHHRNVIEAAAGAGVERIAYTSILHADTSRMQLAAEHLETERMIRASGMPFVILRNGWYLENYTENLGPALEHRVLLHSAEGGLVSGATRADFAAAAAVVLTSDDLVNEVFELGGEPPFTLAELAREVSRRAGFEVEPRDLPEEAYAAVLIDAGVPEPVARMLADSDRGIARGELFTDSGDLRRLIGRAPTTMAEAVRGAVSP</sequence>
<accession>A0ABU9E475</accession>
<evidence type="ECO:0000259" key="1">
    <source>
        <dbReference type="Pfam" id="PF13460"/>
    </source>
</evidence>
<protein>
    <submittedName>
        <fullName evidence="2">SDR family oxidoreductase</fullName>
        <ecNumber evidence="2">1.6.5.2</ecNumber>
    </submittedName>
</protein>
<gene>
    <name evidence="2" type="ORF">WI372_00860</name>
</gene>